<protein>
    <submittedName>
        <fullName evidence="2">Uncharacterized protein</fullName>
    </submittedName>
</protein>
<name>A0AAV5MK95_9ROSI</name>
<evidence type="ECO:0000313" key="2">
    <source>
        <dbReference type="EMBL" id="GKV49434.1"/>
    </source>
</evidence>
<reference evidence="2 3" key="1">
    <citation type="journal article" date="2021" name="Commun. Biol.">
        <title>The genome of Shorea leprosula (Dipterocarpaceae) highlights the ecological relevance of drought in aseasonal tropical rainforests.</title>
        <authorList>
            <person name="Ng K.K.S."/>
            <person name="Kobayashi M.J."/>
            <person name="Fawcett J.A."/>
            <person name="Hatakeyama M."/>
            <person name="Paape T."/>
            <person name="Ng C.H."/>
            <person name="Ang C.C."/>
            <person name="Tnah L.H."/>
            <person name="Lee C.T."/>
            <person name="Nishiyama T."/>
            <person name="Sese J."/>
            <person name="O'Brien M.J."/>
            <person name="Copetti D."/>
            <person name="Mohd Noor M.I."/>
            <person name="Ong R.C."/>
            <person name="Putra M."/>
            <person name="Sireger I.Z."/>
            <person name="Indrioko S."/>
            <person name="Kosugi Y."/>
            <person name="Izuno A."/>
            <person name="Isagi Y."/>
            <person name="Lee S.L."/>
            <person name="Shimizu K.K."/>
        </authorList>
    </citation>
    <scope>NUCLEOTIDE SEQUENCE [LARGE SCALE GENOMIC DNA]</scope>
    <source>
        <strain evidence="2">214</strain>
    </source>
</reference>
<feature type="compositionally biased region" description="Low complexity" evidence="1">
    <location>
        <begin position="17"/>
        <end position="30"/>
    </location>
</feature>
<proteinExistence type="predicted"/>
<sequence>MIVSPKLQDLPETLTPESSASSSAHEGSGANPSPLSEGSSSENTPSVGENVEEGASSPLLESMEVAVDLPVVAGWENKTISDRLSNLRKAPHTLMAGFRFKANLHHEVADCSTSIKGYKRLEEVVRQYHVPGQFCYELAQKMNGPTACQQQGRYPYMWTTSMPA</sequence>
<accession>A0AAV5MK95</accession>
<evidence type="ECO:0000313" key="3">
    <source>
        <dbReference type="Proteomes" id="UP001054252"/>
    </source>
</evidence>
<gene>
    <name evidence="2" type="ORF">SLEP1_g56184</name>
</gene>
<feature type="compositionally biased region" description="Polar residues" evidence="1">
    <location>
        <begin position="31"/>
        <end position="47"/>
    </location>
</feature>
<keyword evidence="3" id="KW-1185">Reference proteome</keyword>
<feature type="region of interest" description="Disordered" evidence="1">
    <location>
        <begin position="1"/>
        <end position="58"/>
    </location>
</feature>
<organism evidence="2 3">
    <name type="scientific">Rubroshorea leprosula</name>
    <dbReference type="NCBI Taxonomy" id="152421"/>
    <lineage>
        <taxon>Eukaryota</taxon>
        <taxon>Viridiplantae</taxon>
        <taxon>Streptophyta</taxon>
        <taxon>Embryophyta</taxon>
        <taxon>Tracheophyta</taxon>
        <taxon>Spermatophyta</taxon>
        <taxon>Magnoliopsida</taxon>
        <taxon>eudicotyledons</taxon>
        <taxon>Gunneridae</taxon>
        <taxon>Pentapetalae</taxon>
        <taxon>rosids</taxon>
        <taxon>malvids</taxon>
        <taxon>Malvales</taxon>
        <taxon>Dipterocarpaceae</taxon>
        <taxon>Rubroshorea</taxon>
    </lineage>
</organism>
<dbReference type="Proteomes" id="UP001054252">
    <property type="component" value="Unassembled WGS sequence"/>
</dbReference>
<dbReference type="AlphaFoldDB" id="A0AAV5MK95"/>
<evidence type="ECO:0000256" key="1">
    <source>
        <dbReference type="SAM" id="MobiDB-lite"/>
    </source>
</evidence>
<comment type="caution">
    <text evidence="2">The sequence shown here is derived from an EMBL/GenBank/DDBJ whole genome shotgun (WGS) entry which is preliminary data.</text>
</comment>
<dbReference type="EMBL" id="BPVZ01000299">
    <property type="protein sequence ID" value="GKV49434.1"/>
    <property type="molecule type" value="Genomic_DNA"/>
</dbReference>